<evidence type="ECO:0000313" key="2">
    <source>
        <dbReference type="EMBL" id="KAA2245477.1"/>
    </source>
</evidence>
<keyword evidence="1" id="KW-0472">Membrane</keyword>
<keyword evidence="3" id="KW-1185">Reference proteome</keyword>
<proteinExistence type="predicted"/>
<dbReference type="EMBL" id="VUOC01000001">
    <property type="protein sequence ID" value="KAA2245477.1"/>
    <property type="molecule type" value="Genomic_DNA"/>
</dbReference>
<keyword evidence="1" id="KW-1133">Transmembrane helix</keyword>
<dbReference type="AlphaFoldDB" id="A0A5B2W525"/>
<sequence length="163" mass="19268">MYFWFFFVILVDFPPLHIRIMRTFMGETMHTLSQILKFVKDQTGADEVLENSDINRDLGCDGDDFDELISKFAREYNVDTSSCLWYFHCTEEANIIWSISNSPDKYVTHIPVTPLMLLEFAQKGKWDLQYPEHTVPTRRYIFIPMLLLAASLLTFAIYQLFFR</sequence>
<evidence type="ECO:0000313" key="3">
    <source>
        <dbReference type="Proteomes" id="UP000324611"/>
    </source>
</evidence>
<name>A0A5B2W525_9BACT</name>
<keyword evidence="1" id="KW-0812">Transmembrane</keyword>
<dbReference type="Pfam" id="PF07377">
    <property type="entry name" value="DUF1493"/>
    <property type="match status" value="1"/>
</dbReference>
<dbReference type="InterPro" id="IPR010862">
    <property type="entry name" value="DUF1493"/>
</dbReference>
<protein>
    <submittedName>
        <fullName evidence="2">DUF1493 family protein</fullName>
    </submittedName>
</protein>
<accession>A0A5B2W525</accession>
<organism evidence="2 3">
    <name type="scientific">Chitinophaga agrisoli</name>
    <dbReference type="NCBI Taxonomy" id="2607653"/>
    <lineage>
        <taxon>Bacteria</taxon>
        <taxon>Pseudomonadati</taxon>
        <taxon>Bacteroidota</taxon>
        <taxon>Chitinophagia</taxon>
        <taxon>Chitinophagales</taxon>
        <taxon>Chitinophagaceae</taxon>
        <taxon>Chitinophaga</taxon>
    </lineage>
</organism>
<evidence type="ECO:0000256" key="1">
    <source>
        <dbReference type="SAM" id="Phobius"/>
    </source>
</evidence>
<reference evidence="2 3" key="2">
    <citation type="submission" date="2019-09" db="EMBL/GenBank/DDBJ databases">
        <authorList>
            <person name="Jin C."/>
        </authorList>
    </citation>
    <scope>NUCLEOTIDE SEQUENCE [LARGE SCALE GENOMIC DNA]</scope>
    <source>
        <strain evidence="2 3">BN140078</strain>
    </source>
</reference>
<dbReference type="Proteomes" id="UP000324611">
    <property type="component" value="Unassembled WGS sequence"/>
</dbReference>
<gene>
    <name evidence="2" type="ORF">F0L74_05840</name>
</gene>
<feature type="transmembrane region" description="Helical" evidence="1">
    <location>
        <begin position="140"/>
        <end position="161"/>
    </location>
</feature>
<comment type="caution">
    <text evidence="2">The sequence shown here is derived from an EMBL/GenBank/DDBJ whole genome shotgun (WGS) entry which is preliminary data.</text>
</comment>
<reference evidence="2 3" key="1">
    <citation type="submission" date="2019-09" db="EMBL/GenBank/DDBJ databases">
        <title>Chitinophaga ginsengihumi sp. nov., isolated from soil of ginseng rhizosphere.</title>
        <authorList>
            <person name="Lee J."/>
        </authorList>
    </citation>
    <scope>NUCLEOTIDE SEQUENCE [LARGE SCALE GENOMIC DNA]</scope>
    <source>
        <strain evidence="2 3">BN140078</strain>
    </source>
</reference>